<dbReference type="PANTHER" id="PTHR30026:SF20">
    <property type="entry name" value="OUTER MEMBRANE PROTEIN TOLC"/>
    <property type="match status" value="1"/>
</dbReference>
<dbReference type="EMBL" id="SZVO01000009">
    <property type="protein sequence ID" value="TKT90662.1"/>
    <property type="molecule type" value="Genomic_DNA"/>
</dbReference>
<evidence type="ECO:0000256" key="5">
    <source>
        <dbReference type="ARBA" id="ARBA00022692"/>
    </source>
</evidence>
<dbReference type="InterPro" id="IPR003423">
    <property type="entry name" value="OMP_efflux"/>
</dbReference>
<comment type="subcellular location">
    <subcellularLocation>
        <location evidence="1">Cell outer membrane</location>
    </subcellularLocation>
</comment>
<gene>
    <name evidence="8" type="ORF">FDK13_20295</name>
</gene>
<dbReference type="Pfam" id="PF02321">
    <property type="entry name" value="OEP"/>
    <property type="match status" value="2"/>
</dbReference>
<dbReference type="Gene3D" id="1.20.1600.10">
    <property type="entry name" value="Outer membrane efflux proteins (OEP)"/>
    <property type="match status" value="1"/>
</dbReference>
<evidence type="ECO:0000313" key="9">
    <source>
        <dbReference type="Proteomes" id="UP000304900"/>
    </source>
</evidence>
<evidence type="ECO:0000256" key="2">
    <source>
        <dbReference type="ARBA" id="ARBA00007613"/>
    </source>
</evidence>
<keyword evidence="4" id="KW-1134">Transmembrane beta strand</keyword>
<dbReference type="GO" id="GO:1990281">
    <property type="term" value="C:efflux pump complex"/>
    <property type="evidence" value="ECO:0007669"/>
    <property type="project" value="TreeGrafter"/>
</dbReference>
<keyword evidence="7" id="KW-0998">Cell outer membrane</keyword>
<dbReference type="GO" id="GO:0015288">
    <property type="term" value="F:porin activity"/>
    <property type="evidence" value="ECO:0007669"/>
    <property type="project" value="TreeGrafter"/>
</dbReference>
<comment type="caution">
    <text evidence="8">The sequence shown here is derived from an EMBL/GenBank/DDBJ whole genome shotgun (WGS) entry which is preliminary data.</text>
</comment>
<dbReference type="GO" id="GO:0015562">
    <property type="term" value="F:efflux transmembrane transporter activity"/>
    <property type="evidence" value="ECO:0007669"/>
    <property type="project" value="InterPro"/>
</dbReference>
<dbReference type="InterPro" id="IPR051906">
    <property type="entry name" value="TolC-like"/>
</dbReference>
<evidence type="ECO:0000313" key="8">
    <source>
        <dbReference type="EMBL" id="TKT90662.1"/>
    </source>
</evidence>
<protein>
    <submittedName>
        <fullName evidence="8">TolC family protein</fullName>
    </submittedName>
</protein>
<keyword evidence="3" id="KW-0813">Transport</keyword>
<reference evidence="8 9" key="1">
    <citation type="submission" date="2019-05" db="EMBL/GenBank/DDBJ databases">
        <title>Dyadobacter AR-3-8 sp. nov., isolated from arctic soil.</title>
        <authorList>
            <person name="Chaudhary D.K."/>
        </authorList>
    </citation>
    <scope>NUCLEOTIDE SEQUENCE [LARGE SCALE GENOMIC DNA]</scope>
    <source>
        <strain evidence="8 9">AR-3-8</strain>
    </source>
</reference>
<sequence>MIKVILLCVFPGSFCPLRSRIITWFKGFDAILKELNMHLMCPIIPIKKSFYILIFAALSFSVRAQQRLTLKQCIDYGLTHHRSTAVYRNDVDAAGYKAKEAQAAYLPSVNITSTIDDNIKVQQQVIPAGVFGPTDIKVAFTKRFNSNAFAQVDQTIFDKSLLTGLKANKIALKEAQLTGEQNEETLIYNISNAYYQIFVYRQQLALLKTNLGTYQQQLTISKLQLEKGVAMESDVNKIQVNYNNTNSQVLSAESDLELAHNQLRNAMGYAINDSLQIEYFVLDEPSADQARTALGDFSSFNAANRIDFKLSEVKIALLDIDQARIRATAIPKLTAYAKYGGIGFGDNPGESFSSISDYAAVGIKLSIPVFDGFKRNAQYNQARIKQVNARENLKIDQETFHLEYNNARTKLIKAQSTLDNDKGNISLAESVFKSTDLQYQKGVAGLTDWLNSQYSLKEAQSNYLNSLYNFLIAKIDLEKANGTLKTFHHSL</sequence>
<proteinExistence type="inferred from homology"/>
<dbReference type="PANTHER" id="PTHR30026">
    <property type="entry name" value="OUTER MEMBRANE PROTEIN TOLC"/>
    <property type="match status" value="1"/>
</dbReference>
<evidence type="ECO:0000256" key="7">
    <source>
        <dbReference type="ARBA" id="ARBA00023237"/>
    </source>
</evidence>
<keyword evidence="6" id="KW-0472">Membrane</keyword>
<dbReference type="GO" id="GO:0009279">
    <property type="term" value="C:cell outer membrane"/>
    <property type="evidence" value="ECO:0007669"/>
    <property type="project" value="UniProtKB-SubCell"/>
</dbReference>
<comment type="similarity">
    <text evidence="2">Belongs to the outer membrane factor (OMF) (TC 1.B.17) family.</text>
</comment>
<accession>A0A4U6D0P1</accession>
<evidence type="ECO:0000256" key="6">
    <source>
        <dbReference type="ARBA" id="ARBA00023136"/>
    </source>
</evidence>
<evidence type="ECO:0000256" key="4">
    <source>
        <dbReference type="ARBA" id="ARBA00022452"/>
    </source>
</evidence>
<evidence type="ECO:0000256" key="1">
    <source>
        <dbReference type="ARBA" id="ARBA00004442"/>
    </source>
</evidence>
<dbReference type="AlphaFoldDB" id="A0A4U6D0P1"/>
<name>A0A4U6D0P1_9BACT</name>
<evidence type="ECO:0000256" key="3">
    <source>
        <dbReference type="ARBA" id="ARBA00022448"/>
    </source>
</evidence>
<keyword evidence="5" id="KW-0812">Transmembrane</keyword>
<keyword evidence="9" id="KW-1185">Reference proteome</keyword>
<dbReference type="Proteomes" id="UP000304900">
    <property type="component" value="Unassembled WGS sequence"/>
</dbReference>
<organism evidence="8 9">
    <name type="scientific">Dyadobacter frigoris</name>
    <dbReference type="NCBI Taxonomy" id="2576211"/>
    <lineage>
        <taxon>Bacteria</taxon>
        <taxon>Pseudomonadati</taxon>
        <taxon>Bacteroidota</taxon>
        <taxon>Cytophagia</taxon>
        <taxon>Cytophagales</taxon>
        <taxon>Spirosomataceae</taxon>
        <taxon>Dyadobacter</taxon>
    </lineage>
</organism>
<dbReference type="OrthoDB" id="9811587at2"/>
<dbReference type="SUPFAM" id="SSF56954">
    <property type="entry name" value="Outer membrane efflux proteins (OEP)"/>
    <property type="match status" value="1"/>
</dbReference>